<feature type="region of interest" description="Disordered" evidence="2">
    <location>
        <begin position="1"/>
        <end position="20"/>
    </location>
</feature>
<feature type="compositionally biased region" description="Polar residues" evidence="2">
    <location>
        <begin position="912"/>
        <end position="928"/>
    </location>
</feature>
<feature type="region of interest" description="Disordered" evidence="2">
    <location>
        <begin position="872"/>
        <end position="962"/>
    </location>
</feature>
<dbReference type="AlphaFoldDB" id="A0A158QFM6"/>
<evidence type="ECO:0000256" key="1">
    <source>
        <dbReference type="ARBA" id="ARBA00023157"/>
    </source>
</evidence>
<dbReference type="InterPro" id="IPR002172">
    <property type="entry name" value="LDrepeatLR_classA_rpt"/>
</dbReference>
<sequence>MQSDAAPLASLESLPHEDLSDSSVYRRFFSPEADISTINSSNSPLSPLSPPPQTHQPDSVRRTSKLSLAFLGNAARMFKFSNGSGRAGQQEGTITPEDGTRTSSSLPQPPEKVGSQARLFKQQKKPTRINVGGGMSSGSRIGRKSKNSTSSQDTGHCNSLEIMEIREMESSIDNDRFLHSLESAVFTSSATLTGGANNGGTSLHSSSSTLNDGDLGEFGGHSVGGSLYPPLPPGSPVIGFAYLELGDVQEEDDLVQRIDERGSREGTDPRGSTSTVGTDLARVGTPPLSDKIRFCDRNQNISQHERNQKHEYSPDSQISATAMLPTSRGPKQSLSASYTEPRPFSTNMEPWLVVSDEHLLISPTEEGTSRSWEKGGHPMRSVSSNDIAMKHPRYFSRVVCPGVSIRPPGRYVQNRVENGTVYFWLLHVRASIECPPRRPPSYEDFHLRLLQWIARSEADSSRNDIEEVYERGDSSHLPGHKESESLSLSCTSSQRSITLRDRVRDLKVSWDIYPNRFPAQSENETKEATNLFLAGFKDIPPELKIRIQITSRLHFGGNLSPSRKRQLCELYGYWCNGDSTENESDSLHRYKRSDSGDREIGTCIRPSMRCDGLPDCWLDDPENSPDEVGCNVGHPTEAEEPLSPFDYFNETYPTASLVAFVPAVLLCALVRICSQRRQLDFATVDGDLRALEAHDGAAFGQACRLQRPHSLPAFENAVAKKNLARGRNFLAFALRRSRSTEDVLPYPSSGPNNIPLKPLKIVETVENPLATRNYSHLLLTEDAIREGKEAEKRESRNFHLAPVVRKNRGSAVNRMIMSCWSGDFSISSTSSSTSNSPMNRQVVAMEEGDGDCDVCRQLRESVLIMKNNEEHGENNIQSNGSHSLGSGASTPSTTSTSGFGQQSMSLEKPLKTSATPSDSNTSKTTVEFPQNGIEMIATKTPVRTSKDPLLDPLKDRSGQYDNPSEYSLLII</sequence>
<organism evidence="5">
    <name type="scientific">Hymenolepis diminuta</name>
    <name type="common">Rat tapeworm</name>
    <dbReference type="NCBI Taxonomy" id="6216"/>
    <lineage>
        <taxon>Eukaryota</taxon>
        <taxon>Metazoa</taxon>
        <taxon>Spiralia</taxon>
        <taxon>Lophotrochozoa</taxon>
        <taxon>Platyhelminthes</taxon>
        <taxon>Cestoda</taxon>
        <taxon>Eucestoda</taxon>
        <taxon>Cyclophyllidea</taxon>
        <taxon>Hymenolepididae</taxon>
        <taxon>Hymenolepis</taxon>
    </lineage>
</organism>
<reference evidence="5" key="1">
    <citation type="submission" date="2016-04" db="UniProtKB">
        <authorList>
            <consortium name="WormBaseParasite"/>
        </authorList>
    </citation>
    <scope>IDENTIFICATION</scope>
</reference>
<feature type="region of interest" description="Disordered" evidence="2">
    <location>
        <begin position="192"/>
        <end position="217"/>
    </location>
</feature>
<keyword evidence="1" id="KW-1015">Disulfide bond</keyword>
<name>A0A158QFM6_HYMDI</name>
<dbReference type="CDD" id="cd00112">
    <property type="entry name" value="LDLa"/>
    <property type="match status" value="1"/>
</dbReference>
<accession>A0A158QFM6</accession>
<feature type="region of interest" description="Disordered" evidence="2">
    <location>
        <begin position="259"/>
        <end position="294"/>
    </location>
</feature>
<feature type="region of interest" description="Disordered" evidence="2">
    <location>
        <begin position="128"/>
        <end position="155"/>
    </location>
</feature>
<gene>
    <name evidence="3" type="ORF">HDID_LOCUS9108</name>
</gene>
<evidence type="ECO:0000313" key="5">
    <source>
        <dbReference type="WBParaSite" id="HDID_0000911001-mRNA-1"/>
    </source>
</evidence>
<feature type="compositionally biased region" description="Basic and acidic residues" evidence="2">
    <location>
        <begin position="944"/>
        <end position="958"/>
    </location>
</feature>
<evidence type="ECO:0000256" key="2">
    <source>
        <dbReference type="SAM" id="MobiDB-lite"/>
    </source>
</evidence>
<feature type="compositionally biased region" description="Basic and acidic residues" evidence="2">
    <location>
        <begin position="259"/>
        <end position="268"/>
    </location>
</feature>
<dbReference type="Proteomes" id="UP000274504">
    <property type="component" value="Unassembled WGS sequence"/>
</dbReference>
<feature type="region of interest" description="Disordered" evidence="2">
    <location>
        <begin position="80"/>
        <end position="115"/>
    </location>
</feature>
<feature type="region of interest" description="Disordered" evidence="2">
    <location>
        <begin position="35"/>
        <end position="61"/>
    </location>
</feature>
<dbReference type="EMBL" id="UYSG01011213">
    <property type="protein sequence ID" value="VDL61426.1"/>
    <property type="molecule type" value="Genomic_DNA"/>
</dbReference>
<protein>
    <submittedName>
        <fullName evidence="5">Ras-GAP domain-containing protein</fullName>
    </submittedName>
</protein>
<reference evidence="3 4" key="2">
    <citation type="submission" date="2018-11" db="EMBL/GenBank/DDBJ databases">
        <authorList>
            <consortium name="Pathogen Informatics"/>
        </authorList>
    </citation>
    <scope>NUCLEOTIDE SEQUENCE [LARGE SCALE GENOMIC DNA]</scope>
</reference>
<evidence type="ECO:0000313" key="3">
    <source>
        <dbReference type="EMBL" id="VDL61426.1"/>
    </source>
</evidence>
<feature type="compositionally biased region" description="Low complexity" evidence="2">
    <location>
        <begin position="883"/>
        <end position="905"/>
    </location>
</feature>
<feature type="compositionally biased region" description="Low complexity" evidence="2">
    <location>
        <begin position="192"/>
        <end position="210"/>
    </location>
</feature>
<evidence type="ECO:0000313" key="4">
    <source>
        <dbReference type="Proteomes" id="UP000274504"/>
    </source>
</evidence>
<proteinExistence type="predicted"/>
<dbReference type="OrthoDB" id="6271187at2759"/>
<dbReference type="WBParaSite" id="HDID_0000911001-mRNA-1">
    <property type="protein sequence ID" value="HDID_0000911001-mRNA-1"/>
    <property type="gene ID" value="HDID_0000911001"/>
</dbReference>